<dbReference type="OrthoDB" id="1607513at2759"/>
<dbReference type="Proteomes" id="UP000663823">
    <property type="component" value="Unassembled WGS sequence"/>
</dbReference>
<evidence type="ECO:0000256" key="10">
    <source>
        <dbReference type="SAM" id="MobiDB-lite"/>
    </source>
</evidence>
<evidence type="ECO:0000313" key="13">
    <source>
        <dbReference type="EMBL" id="CAF4107201.1"/>
    </source>
</evidence>
<evidence type="ECO:0000313" key="12">
    <source>
        <dbReference type="EMBL" id="CAF1443860.1"/>
    </source>
</evidence>
<feature type="compositionally biased region" description="Low complexity" evidence="10">
    <location>
        <begin position="628"/>
        <end position="642"/>
    </location>
</feature>
<keyword evidence="6" id="KW-0238">DNA-binding</keyword>
<evidence type="ECO:0000256" key="1">
    <source>
        <dbReference type="ARBA" id="ARBA00004123"/>
    </source>
</evidence>
<evidence type="ECO:0000256" key="2">
    <source>
        <dbReference type="ARBA" id="ARBA00022723"/>
    </source>
</evidence>
<organism evidence="12 14">
    <name type="scientific">Rotaria sordida</name>
    <dbReference type="NCBI Taxonomy" id="392033"/>
    <lineage>
        <taxon>Eukaryota</taxon>
        <taxon>Metazoa</taxon>
        <taxon>Spiralia</taxon>
        <taxon>Gnathifera</taxon>
        <taxon>Rotifera</taxon>
        <taxon>Eurotatoria</taxon>
        <taxon>Bdelloidea</taxon>
        <taxon>Philodinida</taxon>
        <taxon>Philodinidae</taxon>
        <taxon>Rotaria</taxon>
    </lineage>
</organism>
<dbReference type="Pfam" id="PF10683">
    <property type="entry name" value="DBD_Tnp_Hermes"/>
    <property type="match status" value="1"/>
</dbReference>
<dbReference type="InterPro" id="IPR036236">
    <property type="entry name" value="Znf_C2H2_sf"/>
</dbReference>
<keyword evidence="8" id="KW-0539">Nucleus</keyword>
<keyword evidence="7" id="KW-0804">Transcription</keyword>
<dbReference type="PANTHER" id="PTHR46481:SF10">
    <property type="entry name" value="ZINC FINGER BED DOMAIN-CONTAINING PROTEIN 39"/>
    <property type="match status" value="1"/>
</dbReference>
<comment type="caution">
    <text evidence="12">The sequence shown here is derived from an EMBL/GenBank/DDBJ whole genome shotgun (WGS) entry which is preliminary data.</text>
</comment>
<feature type="region of interest" description="Disordered" evidence="10">
    <location>
        <begin position="625"/>
        <end position="651"/>
    </location>
</feature>
<proteinExistence type="predicted"/>
<evidence type="ECO:0000256" key="4">
    <source>
        <dbReference type="ARBA" id="ARBA00022833"/>
    </source>
</evidence>
<dbReference type="Pfam" id="PF05699">
    <property type="entry name" value="Dimer_Tnp_hAT"/>
    <property type="match status" value="1"/>
</dbReference>
<evidence type="ECO:0000259" key="11">
    <source>
        <dbReference type="PROSITE" id="PS50808"/>
    </source>
</evidence>
<dbReference type="GO" id="GO:0005634">
    <property type="term" value="C:nucleus"/>
    <property type="evidence" value="ECO:0007669"/>
    <property type="project" value="UniProtKB-SubCell"/>
</dbReference>
<keyword evidence="4" id="KW-0862">Zinc</keyword>
<dbReference type="SUPFAM" id="SSF53098">
    <property type="entry name" value="Ribonuclease H-like"/>
    <property type="match status" value="1"/>
</dbReference>
<feature type="domain" description="BED-type" evidence="11">
    <location>
        <begin position="1"/>
        <end position="57"/>
    </location>
</feature>
<dbReference type="GO" id="GO:0046983">
    <property type="term" value="F:protein dimerization activity"/>
    <property type="evidence" value="ECO:0007669"/>
    <property type="project" value="InterPro"/>
</dbReference>
<gene>
    <name evidence="13" type="ORF">OTI717_LOCUS34365</name>
    <name evidence="12" type="ORF">RFH988_LOCUS36459</name>
</gene>
<evidence type="ECO:0000256" key="5">
    <source>
        <dbReference type="ARBA" id="ARBA00023015"/>
    </source>
</evidence>
<keyword evidence="5" id="KW-0805">Transcription regulation</keyword>
<dbReference type="EMBL" id="CAJOAX010012169">
    <property type="protein sequence ID" value="CAF4107201.1"/>
    <property type="molecule type" value="Genomic_DNA"/>
</dbReference>
<dbReference type="InterPro" id="IPR008906">
    <property type="entry name" value="HATC_C_dom"/>
</dbReference>
<dbReference type="GO" id="GO:0009791">
    <property type="term" value="P:post-embryonic development"/>
    <property type="evidence" value="ECO:0007669"/>
    <property type="project" value="UniProtKB-ARBA"/>
</dbReference>
<dbReference type="GO" id="GO:0008270">
    <property type="term" value="F:zinc ion binding"/>
    <property type="evidence" value="ECO:0007669"/>
    <property type="project" value="UniProtKB-KW"/>
</dbReference>
<accession>A0A815P3W0</accession>
<dbReference type="InterPro" id="IPR018473">
    <property type="entry name" value="Hermes_transposase_DNA-db"/>
</dbReference>
<dbReference type="AlphaFoldDB" id="A0A815P3W0"/>
<evidence type="ECO:0000256" key="7">
    <source>
        <dbReference type="ARBA" id="ARBA00023163"/>
    </source>
</evidence>
<dbReference type="Pfam" id="PF02892">
    <property type="entry name" value="zf-BED"/>
    <property type="match status" value="1"/>
</dbReference>
<dbReference type="SMART" id="SM00614">
    <property type="entry name" value="ZnF_BED"/>
    <property type="match status" value="1"/>
</dbReference>
<evidence type="ECO:0000256" key="6">
    <source>
        <dbReference type="ARBA" id="ARBA00023125"/>
    </source>
</evidence>
<evidence type="ECO:0000256" key="9">
    <source>
        <dbReference type="PROSITE-ProRule" id="PRU00027"/>
    </source>
</evidence>
<reference evidence="12" key="1">
    <citation type="submission" date="2021-02" db="EMBL/GenBank/DDBJ databases">
        <authorList>
            <person name="Nowell W R."/>
        </authorList>
    </citation>
    <scope>NUCLEOTIDE SEQUENCE</scope>
</reference>
<evidence type="ECO:0000313" key="14">
    <source>
        <dbReference type="Proteomes" id="UP000663882"/>
    </source>
</evidence>
<keyword evidence="3 9" id="KW-0863">Zinc-finger</keyword>
<dbReference type="PANTHER" id="PTHR46481">
    <property type="entry name" value="ZINC FINGER BED DOMAIN-CONTAINING PROTEIN 4"/>
    <property type="match status" value="1"/>
</dbReference>
<sequence>MNSSPLWEHFHQIFVNNSQQQFVSCNECKTLLAFTSTNGTNNLKSHLNSCSRTTAQLNDSNQTTVHEFYSSTKKIKISKKIKLSVVQACTEFSALDARAFDTMKGYGFQNLAQVLFDAGRSFANSSIQVQDVLPHPTTISRNVGRMYEQSKAQLIKICEKIKSFCIVVDSWTEKFTGINYCGIALRFIDDNHRLLSFILGCYAYDAPSHSAMHFRAFVDSKLNEYNLQLDSSKFVVCDNEVKMLAAFRDNCTRIGCSDHYLNKQLQHAFESTEIHTNKNTIEKVNCATGQNVFFHVKKIVTHVRRSHRQQHLSMKLQIYSETRFNGAMSMLDIFRNVFYELPMVLTNTKFMDNYNLIDKQALDDICHFLQPFGEVIEALSEDQRPSLHRVIPLRQCLIIKCEITEEDSIAIAELKLFIAHRMKTVWLISNEHRLATILHPKLKNFESCYDEKERAISALKLAFDKYQLNNSSSACVLGSNQVISSISSNTDTNIASLKGKKLLIQCFDAMVNSNVKTPNSHQEIEDYLNCEFSYNYNENECEDDDIDILSYWRDKQNQFPVLSALAKEIHAIPASNTIIERLFSASKSTITEKRTNLASEKLNQLLFLQKNLILLKQLSQENKRKRTISMSSTNTMSSEDSTCTMPKLSRIDDDNNYSSSDDIEILFD</sequence>
<dbReference type="Proteomes" id="UP000663882">
    <property type="component" value="Unassembled WGS sequence"/>
</dbReference>
<dbReference type="Gene3D" id="1.10.10.1070">
    <property type="entry name" value="Zinc finger, BED domain-containing"/>
    <property type="match status" value="1"/>
</dbReference>
<evidence type="ECO:0000256" key="3">
    <source>
        <dbReference type="ARBA" id="ARBA00022771"/>
    </source>
</evidence>
<dbReference type="SUPFAM" id="SSF57667">
    <property type="entry name" value="beta-beta-alpha zinc fingers"/>
    <property type="match status" value="1"/>
</dbReference>
<dbReference type="InterPro" id="IPR012337">
    <property type="entry name" value="RNaseH-like_sf"/>
</dbReference>
<name>A0A815P3W0_9BILA</name>
<evidence type="ECO:0000256" key="8">
    <source>
        <dbReference type="ARBA" id="ARBA00023242"/>
    </source>
</evidence>
<dbReference type="PROSITE" id="PS50808">
    <property type="entry name" value="ZF_BED"/>
    <property type="match status" value="1"/>
</dbReference>
<dbReference type="SUPFAM" id="SSF140996">
    <property type="entry name" value="Hermes dimerisation domain"/>
    <property type="match status" value="1"/>
</dbReference>
<dbReference type="InterPro" id="IPR003656">
    <property type="entry name" value="Znf_BED"/>
</dbReference>
<keyword evidence="2" id="KW-0479">Metal-binding</keyword>
<dbReference type="InterPro" id="IPR052035">
    <property type="entry name" value="ZnF_BED_domain_contain"/>
</dbReference>
<comment type="subcellular location">
    <subcellularLocation>
        <location evidence="1">Nucleus</location>
    </subcellularLocation>
</comment>
<dbReference type="EMBL" id="CAJNOO010006295">
    <property type="protein sequence ID" value="CAF1443860.1"/>
    <property type="molecule type" value="Genomic_DNA"/>
</dbReference>
<protein>
    <recommendedName>
        <fullName evidence="11">BED-type domain-containing protein</fullName>
    </recommendedName>
</protein>
<dbReference type="GO" id="GO:0003677">
    <property type="term" value="F:DNA binding"/>
    <property type="evidence" value="ECO:0007669"/>
    <property type="project" value="UniProtKB-KW"/>
</dbReference>